<dbReference type="EMBL" id="GG698898">
    <property type="protein sequence ID" value="EEU46643.1"/>
    <property type="molecule type" value="Genomic_DNA"/>
</dbReference>
<dbReference type="HOGENOM" id="CLU_497038_0_0_1"/>
<protein>
    <submittedName>
        <fullName evidence="2">Uncharacterized protein</fullName>
    </submittedName>
</protein>
<sequence length="548" mass="59589">MELRLAASQGRHGREGRMKTILHLQLQFDLLAPSTPSNNTIVTRILPSTPETSAGSEPIPKEEPTPPTTTPASSTSRPRRLWSRLESARNCLKALESLNSNPSPSQSQPQDDDPSPQGGFLPKDRDASTLIEIVDNEVPGNGTADTLPTKESPTEKQSASETAVHDSPASGHSEDKSNKPPPPESFKQGPGAASTEPMSVPVRRKLQETLAEPSGTETTQLPTGTKPESTVTAMAQTPPVTTGEVINISPAQLWEDVAQLIKEMKAHEAEFPETVEAKQTWLQRSYKFGKSRLLPLIDQATAILVAENVSLGEKIATSMNVHVMDAATDALIEKQAMARTAIAQAEAAEQSTMPQTISAQTPAELLEAATQAMQRVKKLRTLRRTVARLPEIAEETKLPLDLKKRAAETVKGLKTSRTSLPMHLERHGATEFHMWKAGRVFKEFSQAEAVITARLKLTGDMVEEPAAGKHAGPTYPWGIFKEVEEDAKTTKDYEVSIARRGLEEREASLRDVAGAQLSLRKIKSLLRSISTQCCNLGLDLILQGTRSG</sequence>
<name>C7YNV8_FUSV7</name>
<feature type="region of interest" description="Disordered" evidence="1">
    <location>
        <begin position="47"/>
        <end position="84"/>
    </location>
</feature>
<evidence type="ECO:0000313" key="2">
    <source>
        <dbReference type="EMBL" id="EEU46643.1"/>
    </source>
</evidence>
<dbReference type="InParanoid" id="C7YNV8"/>
<evidence type="ECO:0000256" key="1">
    <source>
        <dbReference type="SAM" id="MobiDB-lite"/>
    </source>
</evidence>
<dbReference type="RefSeq" id="XP_003052356.1">
    <property type="nucleotide sequence ID" value="XM_003052310.1"/>
</dbReference>
<evidence type="ECO:0000313" key="3">
    <source>
        <dbReference type="Proteomes" id="UP000005206"/>
    </source>
</evidence>
<feature type="compositionally biased region" description="Polar residues" evidence="1">
    <location>
        <begin position="143"/>
        <end position="161"/>
    </location>
</feature>
<feature type="region of interest" description="Disordered" evidence="1">
    <location>
        <begin position="97"/>
        <end position="231"/>
    </location>
</feature>
<organism evidence="2 3">
    <name type="scientific">Fusarium vanettenii (strain ATCC MYA-4622 / CBS 123669 / FGSC 9596 / NRRL 45880 / 77-13-4)</name>
    <name type="common">Fusarium solani subsp. pisi</name>
    <dbReference type="NCBI Taxonomy" id="660122"/>
    <lineage>
        <taxon>Eukaryota</taxon>
        <taxon>Fungi</taxon>
        <taxon>Dikarya</taxon>
        <taxon>Ascomycota</taxon>
        <taxon>Pezizomycotina</taxon>
        <taxon>Sordariomycetes</taxon>
        <taxon>Hypocreomycetidae</taxon>
        <taxon>Hypocreales</taxon>
        <taxon>Nectriaceae</taxon>
        <taxon>Fusarium</taxon>
        <taxon>Fusarium solani species complex</taxon>
        <taxon>Fusarium vanettenii</taxon>
    </lineage>
</organism>
<gene>
    <name evidence="2" type="ORF">NECHADRAFT_79441</name>
</gene>
<accession>C7YNV8</accession>
<reference evidence="2 3" key="1">
    <citation type="journal article" date="2009" name="PLoS Genet.">
        <title>The genome of Nectria haematococca: contribution of supernumerary chromosomes to gene expansion.</title>
        <authorList>
            <person name="Coleman J.J."/>
            <person name="Rounsley S.D."/>
            <person name="Rodriguez-Carres M."/>
            <person name="Kuo A."/>
            <person name="Wasmann C.C."/>
            <person name="Grimwood J."/>
            <person name="Schmutz J."/>
            <person name="Taga M."/>
            <person name="White G.J."/>
            <person name="Zhou S."/>
            <person name="Schwartz D.C."/>
            <person name="Freitag M."/>
            <person name="Ma L.J."/>
            <person name="Danchin E.G."/>
            <person name="Henrissat B."/>
            <person name="Coutinho P.M."/>
            <person name="Nelson D.R."/>
            <person name="Straney D."/>
            <person name="Napoli C.A."/>
            <person name="Barker B.M."/>
            <person name="Gribskov M."/>
            <person name="Rep M."/>
            <person name="Kroken S."/>
            <person name="Molnar I."/>
            <person name="Rensing C."/>
            <person name="Kennell J.C."/>
            <person name="Zamora J."/>
            <person name="Farman M.L."/>
            <person name="Selker E.U."/>
            <person name="Salamov A."/>
            <person name="Shapiro H."/>
            <person name="Pangilinan J."/>
            <person name="Lindquist E."/>
            <person name="Lamers C."/>
            <person name="Grigoriev I.V."/>
            <person name="Geiser D.M."/>
            <person name="Covert S.F."/>
            <person name="Temporini E."/>
            <person name="Vanetten H.D."/>
        </authorList>
    </citation>
    <scope>NUCLEOTIDE SEQUENCE [LARGE SCALE GENOMIC DNA]</scope>
    <source>
        <strain evidence="3">ATCC MYA-4622 / CBS 123669 / FGSC 9596 / NRRL 45880 / 77-13-4</strain>
    </source>
</reference>
<keyword evidence="3" id="KW-1185">Reference proteome</keyword>
<dbReference type="Proteomes" id="UP000005206">
    <property type="component" value="Chromosome 4"/>
</dbReference>
<proteinExistence type="predicted"/>
<dbReference type="KEGG" id="nhe:NECHADRAFT_79441"/>
<dbReference type="GeneID" id="9672976"/>
<dbReference type="AlphaFoldDB" id="C7YNV8"/>
<dbReference type="VEuPathDB" id="FungiDB:NECHADRAFT_79441"/>
<feature type="compositionally biased region" description="Polar residues" evidence="1">
    <location>
        <begin position="215"/>
        <end position="231"/>
    </location>
</feature>
<dbReference type="OrthoDB" id="5093554at2759"/>